<dbReference type="GO" id="GO:0005634">
    <property type="term" value="C:nucleus"/>
    <property type="evidence" value="ECO:0007669"/>
    <property type="project" value="TreeGrafter"/>
</dbReference>
<evidence type="ECO:0008006" key="8">
    <source>
        <dbReference type="Google" id="ProtNLM"/>
    </source>
</evidence>
<sequence>MAMAQLNWNDIFECVLPPLPSTDLDVLTRHTHSFSSLDEPSITPPSPLDPTQHDICSDFTCCGLALPDLHALVDHFEEHHVLVGHNGRLASSPLILSYPQPDPPAEPSALFGCTPPFASAAAAALHLDVPEYDLSDGTSDSASHSSGSTFPSPNPSEPTCLPPSLLTVHPPLPPDVLPATLQPALHRERERHKDRPHAPARQKAARAKAQLLGAAHHPAIQARLPPAETQRKRRSRSREKAYKCPRPGCTKAYLNPNGLKYHLEKGTCTIAVLPDPADDVPRP</sequence>
<gene>
    <name evidence="6" type="ORF">DAEQUDRAFT_370488</name>
</gene>
<dbReference type="InterPro" id="IPR051580">
    <property type="entry name" value="ZnF-Chromatin_assoc"/>
</dbReference>
<feature type="compositionally biased region" description="Low complexity" evidence="5">
    <location>
        <begin position="135"/>
        <end position="149"/>
    </location>
</feature>
<dbReference type="Gene3D" id="3.30.160.60">
    <property type="entry name" value="Classic Zinc Finger"/>
    <property type="match status" value="1"/>
</dbReference>
<evidence type="ECO:0000256" key="1">
    <source>
        <dbReference type="ARBA" id="ARBA00022723"/>
    </source>
</evidence>
<reference evidence="6 7" key="1">
    <citation type="journal article" date="2016" name="Mol. Biol. Evol.">
        <title>Comparative Genomics of Early-Diverging Mushroom-Forming Fungi Provides Insights into the Origins of Lignocellulose Decay Capabilities.</title>
        <authorList>
            <person name="Nagy L.G."/>
            <person name="Riley R."/>
            <person name="Tritt A."/>
            <person name="Adam C."/>
            <person name="Daum C."/>
            <person name="Floudas D."/>
            <person name="Sun H."/>
            <person name="Yadav J.S."/>
            <person name="Pangilinan J."/>
            <person name="Larsson K.H."/>
            <person name="Matsuura K."/>
            <person name="Barry K."/>
            <person name="Labutti K."/>
            <person name="Kuo R."/>
            <person name="Ohm R.A."/>
            <person name="Bhattacharya S.S."/>
            <person name="Shirouzu T."/>
            <person name="Yoshinaga Y."/>
            <person name="Martin F.M."/>
            <person name="Grigoriev I.V."/>
            <person name="Hibbett D.S."/>
        </authorList>
    </citation>
    <scope>NUCLEOTIDE SEQUENCE [LARGE SCALE GENOMIC DNA]</scope>
    <source>
        <strain evidence="6 7">L-15889</strain>
    </source>
</reference>
<feature type="compositionally biased region" description="Low complexity" evidence="5">
    <location>
        <begin position="207"/>
        <end position="216"/>
    </location>
</feature>
<dbReference type="InterPro" id="IPR036236">
    <property type="entry name" value="Znf_C2H2_sf"/>
</dbReference>
<accession>A0A165PB65</accession>
<dbReference type="EMBL" id="KV429071">
    <property type="protein sequence ID" value="KZT67990.1"/>
    <property type="molecule type" value="Genomic_DNA"/>
</dbReference>
<evidence type="ECO:0000313" key="7">
    <source>
        <dbReference type="Proteomes" id="UP000076727"/>
    </source>
</evidence>
<dbReference type="PANTHER" id="PTHR23057">
    <property type="entry name" value="JUXTAPOSED WITH ANOTHER ZINC FINGER PROTEIN 1"/>
    <property type="match status" value="1"/>
</dbReference>
<evidence type="ECO:0000256" key="4">
    <source>
        <dbReference type="ARBA" id="ARBA00022833"/>
    </source>
</evidence>
<dbReference type="STRING" id="1314783.A0A165PB65"/>
<evidence type="ECO:0000256" key="5">
    <source>
        <dbReference type="SAM" id="MobiDB-lite"/>
    </source>
</evidence>
<evidence type="ECO:0000256" key="2">
    <source>
        <dbReference type="ARBA" id="ARBA00022737"/>
    </source>
</evidence>
<dbReference type="GO" id="GO:0008270">
    <property type="term" value="F:zinc ion binding"/>
    <property type="evidence" value="ECO:0007669"/>
    <property type="project" value="UniProtKB-KW"/>
</dbReference>
<keyword evidence="3" id="KW-0863">Zinc-finger</keyword>
<name>A0A165PB65_9APHY</name>
<feature type="compositionally biased region" description="Basic and acidic residues" evidence="5">
    <location>
        <begin position="185"/>
        <end position="197"/>
    </location>
</feature>
<dbReference type="SUPFAM" id="SSF57667">
    <property type="entry name" value="beta-beta-alpha zinc fingers"/>
    <property type="match status" value="1"/>
</dbReference>
<dbReference type="Proteomes" id="UP000076727">
    <property type="component" value="Unassembled WGS sequence"/>
</dbReference>
<proteinExistence type="predicted"/>
<dbReference type="OrthoDB" id="3269380at2759"/>
<keyword evidence="4" id="KW-0862">Zinc</keyword>
<evidence type="ECO:0000256" key="3">
    <source>
        <dbReference type="ARBA" id="ARBA00022771"/>
    </source>
</evidence>
<keyword evidence="7" id="KW-1185">Reference proteome</keyword>
<keyword evidence="1" id="KW-0479">Metal-binding</keyword>
<feature type="region of interest" description="Disordered" evidence="5">
    <location>
        <begin position="134"/>
        <end position="243"/>
    </location>
</feature>
<organism evidence="6 7">
    <name type="scientific">Daedalea quercina L-15889</name>
    <dbReference type="NCBI Taxonomy" id="1314783"/>
    <lineage>
        <taxon>Eukaryota</taxon>
        <taxon>Fungi</taxon>
        <taxon>Dikarya</taxon>
        <taxon>Basidiomycota</taxon>
        <taxon>Agaricomycotina</taxon>
        <taxon>Agaricomycetes</taxon>
        <taxon>Polyporales</taxon>
        <taxon>Fomitopsis</taxon>
    </lineage>
</organism>
<keyword evidence="2" id="KW-0677">Repeat</keyword>
<evidence type="ECO:0000313" key="6">
    <source>
        <dbReference type="EMBL" id="KZT67990.1"/>
    </source>
</evidence>
<dbReference type="AlphaFoldDB" id="A0A165PB65"/>
<dbReference type="PANTHER" id="PTHR23057:SF0">
    <property type="entry name" value="JUXTAPOSED WITH ANOTHER ZINC FINGER PROTEIN 1"/>
    <property type="match status" value="1"/>
</dbReference>
<protein>
    <recommendedName>
        <fullName evidence="8">C2H2-type domain-containing protein</fullName>
    </recommendedName>
</protein>